<evidence type="ECO:0000313" key="1">
    <source>
        <dbReference type="EMBL" id="EDN97280.1"/>
    </source>
</evidence>
<gene>
    <name evidence="1" type="ORF">SS1G_11805</name>
</gene>
<dbReference type="EMBL" id="CH476640">
    <property type="protein sequence ID" value="EDN97280.1"/>
    <property type="molecule type" value="Genomic_DNA"/>
</dbReference>
<keyword evidence="2" id="KW-1185">Reference proteome</keyword>
<dbReference type="RefSeq" id="XP_001586776.1">
    <property type="nucleotide sequence ID" value="XM_001586726.1"/>
</dbReference>
<name>A7F3F9_SCLS1</name>
<sequence length="76" mass="8297">MAVGVMLVQDAICKYQDVIITNSTPLRPVSRSGFAYSVSLITTFSISNGGQTSVAFNNCCAFYPIPWPLHSEVYDC</sequence>
<dbReference type="GeneID" id="5483035"/>
<organism evidence="1 2">
    <name type="scientific">Sclerotinia sclerotiorum (strain ATCC 18683 / 1980 / Ss-1)</name>
    <name type="common">White mold</name>
    <name type="synonym">Whetzelinia sclerotiorum</name>
    <dbReference type="NCBI Taxonomy" id="665079"/>
    <lineage>
        <taxon>Eukaryota</taxon>
        <taxon>Fungi</taxon>
        <taxon>Dikarya</taxon>
        <taxon>Ascomycota</taxon>
        <taxon>Pezizomycotina</taxon>
        <taxon>Leotiomycetes</taxon>
        <taxon>Helotiales</taxon>
        <taxon>Sclerotiniaceae</taxon>
        <taxon>Sclerotinia</taxon>
    </lineage>
</organism>
<proteinExistence type="predicted"/>
<dbReference type="Proteomes" id="UP000001312">
    <property type="component" value="Unassembled WGS sequence"/>
</dbReference>
<evidence type="ECO:0000313" key="2">
    <source>
        <dbReference type="Proteomes" id="UP000001312"/>
    </source>
</evidence>
<accession>A7F3F9</accession>
<dbReference type="AlphaFoldDB" id="A7F3F9"/>
<dbReference type="InParanoid" id="A7F3F9"/>
<dbReference type="KEGG" id="ssl:SS1G_11805"/>
<protein>
    <submittedName>
        <fullName evidence="1">Uncharacterized protein</fullName>
    </submittedName>
</protein>
<reference evidence="2" key="1">
    <citation type="journal article" date="2011" name="PLoS Genet.">
        <title>Genomic analysis of the necrotrophic fungal pathogens Sclerotinia sclerotiorum and Botrytis cinerea.</title>
        <authorList>
            <person name="Amselem J."/>
            <person name="Cuomo C.A."/>
            <person name="van Kan J.A."/>
            <person name="Viaud M."/>
            <person name="Benito E.P."/>
            <person name="Couloux A."/>
            <person name="Coutinho P.M."/>
            <person name="de Vries R.P."/>
            <person name="Dyer P.S."/>
            <person name="Fillinger S."/>
            <person name="Fournier E."/>
            <person name="Gout L."/>
            <person name="Hahn M."/>
            <person name="Kohn L."/>
            <person name="Lapalu N."/>
            <person name="Plummer K.M."/>
            <person name="Pradier J.M."/>
            <person name="Quevillon E."/>
            <person name="Sharon A."/>
            <person name="Simon A."/>
            <person name="ten Have A."/>
            <person name="Tudzynski B."/>
            <person name="Tudzynski P."/>
            <person name="Wincker P."/>
            <person name="Andrew M."/>
            <person name="Anthouard V."/>
            <person name="Beever R.E."/>
            <person name="Beffa R."/>
            <person name="Benoit I."/>
            <person name="Bouzid O."/>
            <person name="Brault B."/>
            <person name="Chen Z."/>
            <person name="Choquer M."/>
            <person name="Collemare J."/>
            <person name="Cotton P."/>
            <person name="Danchin E.G."/>
            <person name="Da Silva C."/>
            <person name="Gautier A."/>
            <person name="Giraud C."/>
            <person name="Giraud T."/>
            <person name="Gonzalez C."/>
            <person name="Grossetete S."/>
            <person name="Guldener U."/>
            <person name="Henrissat B."/>
            <person name="Howlett B.J."/>
            <person name="Kodira C."/>
            <person name="Kretschmer M."/>
            <person name="Lappartient A."/>
            <person name="Leroch M."/>
            <person name="Levis C."/>
            <person name="Mauceli E."/>
            <person name="Neuveglise C."/>
            <person name="Oeser B."/>
            <person name="Pearson M."/>
            <person name="Poulain J."/>
            <person name="Poussereau N."/>
            <person name="Quesneville H."/>
            <person name="Rascle C."/>
            <person name="Schumacher J."/>
            <person name="Segurens B."/>
            <person name="Sexton A."/>
            <person name="Silva E."/>
            <person name="Sirven C."/>
            <person name="Soanes D.M."/>
            <person name="Talbot N.J."/>
            <person name="Templeton M."/>
            <person name="Yandava C."/>
            <person name="Yarden O."/>
            <person name="Zeng Q."/>
            <person name="Rollins J.A."/>
            <person name="Lebrun M.H."/>
            <person name="Dickman M."/>
        </authorList>
    </citation>
    <scope>NUCLEOTIDE SEQUENCE [LARGE SCALE GENOMIC DNA]</scope>
    <source>
        <strain evidence="2">ATCC 18683 / 1980 / Ss-1</strain>
    </source>
</reference>